<evidence type="ECO:0000313" key="2">
    <source>
        <dbReference type="EMBL" id="KAH3693736.1"/>
    </source>
</evidence>
<evidence type="ECO:0000259" key="1">
    <source>
        <dbReference type="PROSITE" id="PS50076"/>
    </source>
</evidence>
<dbReference type="InterPro" id="IPR051964">
    <property type="entry name" value="Chaperone_stress_response"/>
</dbReference>
<dbReference type="PANTHER" id="PTHR44029">
    <property type="entry name" value="DNAJ HOMOLOG SUBFAMILY C MEMBER 21"/>
    <property type="match status" value="1"/>
</dbReference>
<dbReference type="EMBL" id="JAIWYP010000016">
    <property type="protein sequence ID" value="KAH3693736.1"/>
    <property type="molecule type" value="Genomic_DNA"/>
</dbReference>
<dbReference type="PRINTS" id="PR00625">
    <property type="entry name" value="JDOMAIN"/>
</dbReference>
<reference evidence="2" key="1">
    <citation type="journal article" date="2019" name="bioRxiv">
        <title>The Genome of the Zebra Mussel, Dreissena polymorpha: A Resource for Invasive Species Research.</title>
        <authorList>
            <person name="McCartney M.A."/>
            <person name="Auch B."/>
            <person name="Kono T."/>
            <person name="Mallez S."/>
            <person name="Zhang Y."/>
            <person name="Obille A."/>
            <person name="Becker A."/>
            <person name="Abrahante J.E."/>
            <person name="Garbe J."/>
            <person name="Badalamenti J.P."/>
            <person name="Herman A."/>
            <person name="Mangelson H."/>
            <person name="Liachko I."/>
            <person name="Sullivan S."/>
            <person name="Sone E.D."/>
            <person name="Koren S."/>
            <person name="Silverstein K.A.T."/>
            <person name="Beckman K.B."/>
            <person name="Gohl D.M."/>
        </authorList>
    </citation>
    <scope>NUCLEOTIDE SEQUENCE</scope>
    <source>
        <strain evidence="2">Duluth1</strain>
        <tissue evidence="2">Whole animal</tissue>
    </source>
</reference>
<dbReference type="Proteomes" id="UP000828390">
    <property type="component" value="Unassembled WGS sequence"/>
</dbReference>
<dbReference type="SUPFAM" id="SSF46565">
    <property type="entry name" value="Chaperone J-domain"/>
    <property type="match status" value="1"/>
</dbReference>
<organism evidence="2 3">
    <name type="scientific">Dreissena polymorpha</name>
    <name type="common">Zebra mussel</name>
    <name type="synonym">Mytilus polymorpha</name>
    <dbReference type="NCBI Taxonomy" id="45954"/>
    <lineage>
        <taxon>Eukaryota</taxon>
        <taxon>Metazoa</taxon>
        <taxon>Spiralia</taxon>
        <taxon>Lophotrochozoa</taxon>
        <taxon>Mollusca</taxon>
        <taxon>Bivalvia</taxon>
        <taxon>Autobranchia</taxon>
        <taxon>Heteroconchia</taxon>
        <taxon>Euheterodonta</taxon>
        <taxon>Imparidentia</taxon>
        <taxon>Neoheterodontei</taxon>
        <taxon>Myida</taxon>
        <taxon>Dreissenoidea</taxon>
        <taxon>Dreissenidae</taxon>
        <taxon>Dreissena</taxon>
    </lineage>
</organism>
<dbReference type="PROSITE" id="PS50076">
    <property type="entry name" value="DNAJ_2"/>
    <property type="match status" value="1"/>
</dbReference>
<keyword evidence="3" id="KW-1185">Reference proteome</keyword>
<sequence length="56" mass="6515">MATTCMKCHYEVLGVPRDASSEDLKKSYRKLALKFHPGTVTKRVFNIKEPWCHSKF</sequence>
<dbReference type="Gene3D" id="1.10.287.110">
    <property type="entry name" value="DnaJ domain"/>
    <property type="match status" value="1"/>
</dbReference>
<dbReference type="PANTHER" id="PTHR44029:SF1">
    <property type="entry name" value="DNAJ HOMOLOG SUBFAMILY C MEMBER 21"/>
    <property type="match status" value="1"/>
</dbReference>
<dbReference type="AlphaFoldDB" id="A0A9D3Y6X2"/>
<accession>A0A9D3Y6X2</accession>
<feature type="domain" description="J" evidence="1">
    <location>
        <begin position="8"/>
        <end position="56"/>
    </location>
</feature>
<dbReference type="InterPro" id="IPR001623">
    <property type="entry name" value="DnaJ_domain"/>
</dbReference>
<protein>
    <recommendedName>
        <fullName evidence="1">J domain-containing protein</fullName>
    </recommendedName>
</protein>
<dbReference type="InterPro" id="IPR036869">
    <property type="entry name" value="J_dom_sf"/>
</dbReference>
<name>A0A9D3Y6X2_DREPO</name>
<dbReference type="CDD" id="cd06257">
    <property type="entry name" value="DnaJ"/>
    <property type="match status" value="1"/>
</dbReference>
<comment type="caution">
    <text evidence="2">The sequence shown here is derived from an EMBL/GenBank/DDBJ whole genome shotgun (WGS) entry which is preliminary data.</text>
</comment>
<reference evidence="2" key="2">
    <citation type="submission" date="2020-11" db="EMBL/GenBank/DDBJ databases">
        <authorList>
            <person name="McCartney M.A."/>
            <person name="Auch B."/>
            <person name="Kono T."/>
            <person name="Mallez S."/>
            <person name="Becker A."/>
            <person name="Gohl D.M."/>
            <person name="Silverstein K.A.T."/>
            <person name="Koren S."/>
            <person name="Bechman K.B."/>
            <person name="Herman A."/>
            <person name="Abrahante J.E."/>
            <person name="Garbe J."/>
        </authorList>
    </citation>
    <scope>NUCLEOTIDE SEQUENCE</scope>
    <source>
        <strain evidence="2">Duluth1</strain>
        <tissue evidence="2">Whole animal</tissue>
    </source>
</reference>
<dbReference type="GO" id="GO:0005737">
    <property type="term" value="C:cytoplasm"/>
    <property type="evidence" value="ECO:0007669"/>
    <property type="project" value="TreeGrafter"/>
</dbReference>
<dbReference type="SMART" id="SM00271">
    <property type="entry name" value="DnaJ"/>
    <property type="match status" value="1"/>
</dbReference>
<evidence type="ECO:0000313" key="3">
    <source>
        <dbReference type="Proteomes" id="UP000828390"/>
    </source>
</evidence>
<gene>
    <name evidence="2" type="ORF">DPMN_081176</name>
</gene>
<proteinExistence type="predicted"/>
<dbReference type="Pfam" id="PF00226">
    <property type="entry name" value="DnaJ"/>
    <property type="match status" value="1"/>
</dbReference>